<dbReference type="GO" id="GO:0016779">
    <property type="term" value="F:nucleotidyltransferase activity"/>
    <property type="evidence" value="ECO:0007669"/>
    <property type="project" value="UniProtKB-KW"/>
</dbReference>
<keyword evidence="10 11" id="KW-0694">RNA-binding</keyword>
<evidence type="ECO:0000256" key="3">
    <source>
        <dbReference type="ARBA" id="ARBA00022555"/>
    </source>
</evidence>
<dbReference type="PANTHER" id="PTHR47788:SF1">
    <property type="entry name" value="A-ADDING TRNA NUCLEOTIDYLTRANSFERASE"/>
    <property type="match status" value="1"/>
</dbReference>
<sequence length="383" mass="44372">MVKSKSSVKSKKKSVLNRTIDFFVNSSYRAYLVGGYVRDATLGLSPVDIDVMVEGDAVKAAKEMNAKLKGKLYVYKSFGTASIIIKDERIDLATARKEKYPSPAKLPRVSPSTISDDLNRRDFTINAMAISISKENFGEIFDPFNGLEDIKKGLIRVLHKNSFIDDPTRIFRALRYKNRFNFKLEKRTKTLINEAVEKRLIKHLTGQRILNEIKLIFEEPQYHAIVKDLSDMGIFRMRKKELEQLPLFGSYRMYFYLANLNLQGLPLTAEESKIIKEMKSMKNILPKLEKASRKSSLYRILSPLSEGVIRLIPSIRPGLKNKVSTFFRLKRIKPFITGKDLKRLKFKPGKRFKTLLDKMWELQLDGRFRTKKEAEKYLKTLKK</sequence>
<comment type="caution">
    <text evidence="14">The sequence shown here is derived from an EMBL/GenBank/DDBJ whole genome shotgun (WGS) entry which is preliminary data.</text>
</comment>
<dbReference type="InterPro" id="IPR052390">
    <property type="entry name" value="tRNA_nt/polyA_polymerase"/>
</dbReference>
<dbReference type="InterPro" id="IPR002646">
    <property type="entry name" value="PolA_pol_head_dom"/>
</dbReference>
<name>A0A9C9EPA4_UNCW3</name>
<keyword evidence="3" id="KW-0820">tRNA-binding</keyword>
<evidence type="ECO:0000256" key="6">
    <source>
        <dbReference type="ARBA" id="ARBA00022695"/>
    </source>
</evidence>
<evidence type="ECO:0000256" key="2">
    <source>
        <dbReference type="ARBA" id="ARBA00007265"/>
    </source>
</evidence>
<reference evidence="14" key="1">
    <citation type="journal article" date="2020" name="mSystems">
        <title>Genome- and Community-Level Interaction Insights into Carbon Utilization and Element Cycling Functions of Hydrothermarchaeota in Hydrothermal Sediment.</title>
        <authorList>
            <person name="Zhou Z."/>
            <person name="Liu Y."/>
            <person name="Xu W."/>
            <person name="Pan J."/>
            <person name="Luo Z.H."/>
            <person name="Li M."/>
        </authorList>
    </citation>
    <scope>NUCLEOTIDE SEQUENCE</scope>
    <source>
        <strain evidence="14">HyVt-388</strain>
    </source>
</reference>
<evidence type="ECO:0000256" key="5">
    <source>
        <dbReference type="ARBA" id="ARBA00022694"/>
    </source>
</evidence>
<feature type="domain" description="tRNA nucleotidyltransferase/poly(A) polymerase RNA and SrmB- binding" evidence="13">
    <location>
        <begin position="181"/>
        <end position="242"/>
    </location>
</feature>
<dbReference type="Pfam" id="PF12627">
    <property type="entry name" value="PolyA_pol_RNAbd"/>
    <property type="match status" value="1"/>
</dbReference>
<dbReference type="EMBL" id="DRIG01000111">
    <property type="protein sequence ID" value="HEC79605.1"/>
    <property type="molecule type" value="Genomic_DNA"/>
</dbReference>
<evidence type="ECO:0000256" key="7">
    <source>
        <dbReference type="ARBA" id="ARBA00022723"/>
    </source>
</evidence>
<evidence type="ECO:0000256" key="9">
    <source>
        <dbReference type="ARBA" id="ARBA00022842"/>
    </source>
</evidence>
<dbReference type="GO" id="GO:0046872">
    <property type="term" value="F:metal ion binding"/>
    <property type="evidence" value="ECO:0007669"/>
    <property type="project" value="UniProtKB-KW"/>
</dbReference>
<dbReference type="GO" id="GO:0000049">
    <property type="term" value="F:tRNA binding"/>
    <property type="evidence" value="ECO:0007669"/>
    <property type="project" value="UniProtKB-KW"/>
</dbReference>
<keyword evidence="8" id="KW-0547">Nucleotide-binding</keyword>
<evidence type="ECO:0000256" key="10">
    <source>
        <dbReference type="ARBA" id="ARBA00022884"/>
    </source>
</evidence>
<accession>A0A9C9EPA4</accession>
<evidence type="ECO:0000313" key="15">
    <source>
        <dbReference type="Proteomes" id="UP000885826"/>
    </source>
</evidence>
<dbReference type="GO" id="GO:0000166">
    <property type="term" value="F:nucleotide binding"/>
    <property type="evidence" value="ECO:0007669"/>
    <property type="project" value="UniProtKB-KW"/>
</dbReference>
<dbReference type="PANTHER" id="PTHR47788">
    <property type="entry name" value="POLYA POLYMERASE"/>
    <property type="match status" value="1"/>
</dbReference>
<dbReference type="SUPFAM" id="SSF81301">
    <property type="entry name" value="Nucleotidyltransferase"/>
    <property type="match status" value="1"/>
</dbReference>
<dbReference type="CDD" id="cd05398">
    <property type="entry name" value="NT_ClassII-CCAase"/>
    <property type="match status" value="1"/>
</dbReference>
<organism evidence="14 15">
    <name type="scientific">candidate division WOR-3 bacterium</name>
    <dbReference type="NCBI Taxonomy" id="2052148"/>
    <lineage>
        <taxon>Bacteria</taxon>
        <taxon>Bacteria division WOR-3</taxon>
    </lineage>
</organism>
<dbReference type="AlphaFoldDB" id="A0A9C9EPA4"/>
<evidence type="ECO:0000256" key="8">
    <source>
        <dbReference type="ARBA" id="ARBA00022741"/>
    </source>
</evidence>
<dbReference type="SUPFAM" id="SSF81891">
    <property type="entry name" value="Poly A polymerase C-terminal region-like"/>
    <property type="match status" value="1"/>
</dbReference>
<keyword evidence="5" id="KW-0819">tRNA processing</keyword>
<gene>
    <name evidence="14" type="ORF">ENI34_10805</name>
</gene>
<comment type="cofactor">
    <cofactor evidence="1">
        <name>Mg(2+)</name>
        <dbReference type="ChEBI" id="CHEBI:18420"/>
    </cofactor>
</comment>
<keyword evidence="7" id="KW-0479">Metal-binding</keyword>
<protein>
    <submittedName>
        <fullName evidence="14">CCA tRNA nucleotidyltransferase</fullName>
    </submittedName>
</protein>
<evidence type="ECO:0000259" key="13">
    <source>
        <dbReference type="Pfam" id="PF12627"/>
    </source>
</evidence>
<dbReference type="Pfam" id="PF01743">
    <property type="entry name" value="PolyA_pol"/>
    <property type="match status" value="1"/>
</dbReference>
<dbReference type="Proteomes" id="UP000885826">
    <property type="component" value="Unassembled WGS sequence"/>
</dbReference>
<keyword evidence="6" id="KW-0548">Nucleotidyltransferase</keyword>
<evidence type="ECO:0000256" key="1">
    <source>
        <dbReference type="ARBA" id="ARBA00001946"/>
    </source>
</evidence>
<evidence type="ECO:0000259" key="12">
    <source>
        <dbReference type="Pfam" id="PF01743"/>
    </source>
</evidence>
<dbReference type="InterPro" id="IPR043519">
    <property type="entry name" value="NT_sf"/>
</dbReference>
<feature type="domain" description="Poly A polymerase head" evidence="12">
    <location>
        <begin position="30"/>
        <end position="156"/>
    </location>
</feature>
<evidence type="ECO:0000256" key="11">
    <source>
        <dbReference type="RuleBase" id="RU003953"/>
    </source>
</evidence>
<dbReference type="Gene3D" id="3.30.460.10">
    <property type="entry name" value="Beta Polymerase, domain 2"/>
    <property type="match status" value="1"/>
</dbReference>
<dbReference type="GO" id="GO:0008033">
    <property type="term" value="P:tRNA processing"/>
    <property type="evidence" value="ECO:0007669"/>
    <property type="project" value="UniProtKB-KW"/>
</dbReference>
<dbReference type="InterPro" id="IPR032828">
    <property type="entry name" value="PolyA_RNA-bd"/>
</dbReference>
<keyword evidence="4 11" id="KW-0808">Transferase</keyword>
<evidence type="ECO:0000256" key="4">
    <source>
        <dbReference type="ARBA" id="ARBA00022679"/>
    </source>
</evidence>
<keyword evidence="9" id="KW-0460">Magnesium</keyword>
<dbReference type="Gene3D" id="1.10.3090.10">
    <property type="entry name" value="cca-adding enzyme, domain 2"/>
    <property type="match status" value="2"/>
</dbReference>
<comment type="similarity">
    <text evidence="2 11">Belongs to the tRNA nucleotidyltransferase/poly(A) polymerase family.</text>
</comment>
<evidence type="ECO:0000313" key="14">
    <source>
        <dbReference type="EMBL" id="HEC79605.1"/>
    </source>
</evidence>
<proteinExistence type="inferred from homology"/>